<evidence type="ECO:0000313" key="8">
    <source>
        <dbReference type="Proteomes" id="UP000813463"/>
    </source>
</evidence>
<dbReference type="Gene3D" id="1.20.910.10">
    <property type="entry name" value="Heme oxygenase-like"/>
    <property type="match status" value="1"/>
</dbReference>
<dbReference type="OrthoDB" id="652091at2759"/>
<organism evidence="8 9">
    <name type="scientific">Spinacia oleracea</name>
    <name type="common">Spinach</name>
    <dbReference type="NCBI Taxonomy" id="3562"/>
    <lineage>
        <taxon>Eukaryota</taxon>
        <taxon>Viridiplantae</taxon>
        <taxon>Streptophyta</taxon>
        <taxon>Embryophyta</taxon>
        <taxon>Tracheophyta</taxon>
        <taxon>Spermatophyta</taxon>
        <taxon>Magnoliopsida</taxon>
        <taxon>eudicotyledons</taxon>
        <taxon>Gunneridae</taxon>
        <taxon>Pentapetalae</taxon>
        <taxon>Caryophyllales</taxon>
        <taxon>Chenopodiaceae</taxon>
        <taxon>Chenopodioideae</taxon>
        <taxon>Anserineae</taxon>
        <taxon>Spinacia</taxon>
    </lineage>
</organism>
<dbReference type="InterPro" id="IPR016951">
    <property type="entry name" value="Haem_Oase_decyc_pln"/>
</dbReference>
<dbReference type="PIRSF" id="PIRSF030219">
    <property type="entry name" value="Heme_Oase_decyc_pln"/>
    <property type="match status" value="1"/>
</dbReference>
<dbReference type="InterPro" id="IPR002051">
    <property type="entry name" value="Haem_Oase"/>
</dbReference>
<feature type="compositionally biased region" description="Acidic residues" evidence="7">
    <location>
        <begin position="142"/>
        <end position="155"/>
    </location>
</feature>
<comment type="similarity">
    <text evidence="2">Belongs to the heme oxygenase family.</text>
</comment>
<dbReference type="SUPFAM" id="SSF48613">
    <property type="entry name" value="Heme oxygenase-like"/>
    <property type="match status" value="1"/>
</dbReference>
<name>A0A9R0KBN3_SPIOL</name>
<feature type="region of interest" description="Disordered" evidence="7">
    <location>
        <begin position="1"/>
        <end position="24"/>
    </location>
</feature>
<keyword evidence="8" id="KW-1185">Reference proteome</keyword>
<dbReference type="RefSeq" id="XP_056686416.1">
    <property type="nucleotide sequence ID" value="XM_056830438.1"/>
</dbReference>
<dbReference type="InterPro" id="IPR016053">
    <property type="entry name" value="Haem_Oase-like"/>
</dbReference>
<evidence type="ECO:0000256" key="2">
    <source>
        <dbReference type="ARBA" id="ARBA00006134"/>
    </source>
</evidence>
<dbReference type="KEGG" id="soe:110804602"/>
<dbReference type="GO" id="GO:0010024">
    <property type="term" value="P:phytochromobilin biosynthetic process"/>
    <property type="evidence" value="ECO:0007669"/>
    <property type="project" value="TreeGrafter"/>
</dbReference>
<sequence>MATMSVSLSSNHITPPLSTLNRNPLNTLTQSRFLKTPIKFNKLSVKLSCSYSETSIPTFTTSSSESDTEEEEEQIEDKESNPFLATTSCSNGGLPPPVLKKRKRYRKEYPGESKGITEEMRFVAMKLRNDKGSFKSSSSTSNEEDSDDGEESDECWEPSVEGFLKYLVDSKLVFETIETVVEDSNDVSYAYFRRTGLERSESLARDLEWFSQQGMVIPEPSNPGVSYVSYLKELAESSAPLFLSHFYNVYFSHIAGGQVIAKKVADTILKGRQLEFFNWDGDKQESLKEVRDKLNRLGEHWSRDDKNKCLKEATKSFRYLGQIVRLIILI</sequence>
<dbReference type="GO" id="GO:0004392">
    <property type="term" value="F:heme oxygenase (decyclizing) activity"/>
    <property type="evidence" value="ECO:0007669"/>
    <property type="project" value="InterPro"/>
</dbReference>
<dbReference type="Pfam" id="PF01126">
    <property type="entry name" value="Heme_oxygenase"/>
    <property type="match status" value="1"/>
</dbReference>
<evidence type="ECO:0000256" key="3">
    <source>
        <dbReference type="ARBA" id="ARBA00022528"/>
    </source>
</evidence>
<protein>
    <submittedName>
        <fullName evidence="9 10">Probable inactive heme oxygenase 2, chloroplastic</fullName>
    </submittedName>
</protein>
<feature type="region of interest" description="Disordered" evidence="7">
    <location>
        <begin position="56"/>
        <end position="106"/>
    </location>
</feature>
<dbReference type="Proteomes" id="UP000813463">
    <property type="component" value="Chromosome 5"/>
</dbReference>
<proteinExistence type="inferred from homology"/>
<reference evidence="8" key="1">
    <citation type="journal article" date="2021" name="Nat. Commun.">
        <title>Genomic analyses provide insights into spinach domestication and the genetic basis of agronomic traits.</title>
        <authorList>
            <person name="Cai X."/>
            <person name="Sun X."/>
            <person name="Xu C."/>
            <person name="Sun H."/>
            <person name="Wang X."/>
            <person name="Ge C."/>
            <person name="Zhang Z."/>
            <person name="Wang Q."/>
            <person name="Fei Z."/>
            <person name="Jiao C."/>
            <person name="Wang Q."/>
        </authorList>
    </citation>
    <scope>NUCLEOTIDE SEQUENCE [LARGE SCALE GENOMIC DNA]</scope>
    <source>
        <strain evidence="8">cv. Varoflay</strain>
    </source>
</reference>
<evidence type="ECO:0000313" key="10">
    <source>
        <dbReference type="RefSeq" id="XP_056686415.1"/>
    </source>
</evidence>
<evidence type="ECO:0000256" key="5">
    <source>
        <dbReference type="ARBA" id="ARBA00022640"/>
    </source>
</evidence>
<keyword evidence="6" id="KW-0809">Transit peptide</keyword>
<dbReference type="GeneID" id="110804602"/>
<keyword evidence="3" id="KW-0150">Chloroplast</keyword>
<comment type="subcellular location">
    <subcellularLocation>
        <location evidence="1">Plastid</location>
        <location evidence="1">Chloroplast</location>
    </subcellularLocation>
</comment>
<dbReference type="GO" id="GO:0009507">
    <property type="term" value="C:chloroplast"/>
    <property type="evidence" value="ECO:0007669"/>
    <property type="project" value="UniProtKB-SubCell"/>
</dbReference>
<gene>
    <name evidence="9 10 11" type="primary">LOC110804602</name>
</gene>
<accession>A0A9R0KBN3</accession>
<evidence type="ECO:0000256" key="1">
    <source>
        <dbReference type="ARBA" id="ARBA00004229"/>
    </source>
</evidence>
<dbReference type="GO" id="GO:0015979">
    <property type="term" value="P:photosynthesis"/>
    <property type="evidence" value="ECO:0007669"/>
    <property type="project" value="UniProtKB-KW"/>
</dbReference>
<evidence type="ECO:0000256" key="6">
    <source>
        <dbReference type="ARBA" id="ARBA00022946"/>
    </source>
</evidence>
<evidence type="ECO:0000256" key="7">
    <source>
        <dbReference type="SAM" id="MobiDB-lite"/>
    </source>
</evidence>
<dbReference type="RefSeq" id="XP_056686415.1">
    <property type="nucleotide sequence ID" value="XM_056830437.1"/>
</dbReference>
<feature type="compositionally biased region" description="Acidic residues" evidence="7">
    <location>
        <begin position="66"/>
        <end position="76"/>
    </location>
</feature>
<evidence type="ECO:0000313" key="9">
    <source>
        <dbReference type="RefSeq" id="XP_021865901.1"/>
    </source>
</evidence>
<evidence type="ECO:0000313" key="11">
    <source>
        <dbReference type="RefSeq" id="XP_056686416.1"/>
    </source>
</evidence>
<keyword evidence="5" id="KW-0934">Plastid</keyword>
<dbReference type="InterPro" id="IPR016084">
    <property type="entry name" value="Haem_Oase-like_multi-hlx"/>
</dbReference>
<dbReference type="CDD" id="cd19165">
    <property type="entry name" value="HemeO"/>
    <property type="match status" value="1"/>
</dbReference>
<feature type="region of interest" description="Disordered" evidence="7">
    <location>
        <begin position="132"/>
        <end position="155"/>
    </location>
</feature>
<dbReference type="AlphaFoldDB" id="A0A9R0KBN3"/>
<dbReference type="GO" id="GO:0006788">
    <property type="term" value="P:heme oxidation"/>
    <property type="evidence" value="ECO:0007669"/>
    <property type="project" value="InterPro"/>
</dbReference>
<reference evidence="9" key="2">
    <citation type="submission" date="2025-04" db="UniProtKB">
        <authorList>
            <consortium name="RefSeq"/>
        </authorList>
    </citation>
    <scope>IDENTIFICATION</scope>
    <source>
        <tissue evidence="10 11">Leaf</tissue>
    </source>
</reference>
<evidence type="ECO:0000256" key="4">
    <source>
        <dbReference type="ARBA" id="ARBA00022531"/>
    </source>
</evidence>
<dbReference type="RefSeq" id="XP_021865901.1">
    <property type="nucleotide sequence ID" value="XM_022010209.1"/>
</dbReference>
<dbReference type="PANTHER" id="PTHR35703">
    <property type="entry name" value="HEME OXYGENASE 1, CHLOROPLASTIC-RELATED"/>
    <property type="match status" value="1"/>
</dbReference>
<dbReference type="PANTHER" id="PTHR35703:SF1">
    <property type="entry name" value="INACTIVE HEME OXYGENASE 2, CHLOROPLASTIC-RELATED"/>
    <property type="match status" value="1"/>
</dbReference>
<keyword evidence="4" id="KW-0602">Photosynthesis</keyword>